<keyword evidence="8" id="KW-1185">Reference proteome</keyword>
<evidence type="ECO:0000256" key="4">
    <source>
        <dbReference type="ARBA" id="ARBA00048461"/>
    </source>
</evidence>
<dbReference type="AlphaFoldDB" id="A0AAV5AFA0"/>
<evidence type="ECO:0000256" key="3">
    <source>
        <dbReference type="ARBA" id="ARBA00047591"/>
    </source>
</evidence>
<evidence type="ECO:0000259" key="6">
    <source>
        <dbReference type="Pfam" id="PF01764"/>
    </source>
</evidence>
<dbReference type="SUPFAM" id="SSF53474">
    <property type="entry name" value="alpha/beta-Hydrolases"/>
    <property type="match status" value="1"/>
</dbReference>
<dbReference type="InterPro" id="IPR002921">
    <property type="entry name" value="Fungal_lipase-type"/>
</dbReference>
<dbReference type="CDD" id="cd00519">
    <property type="entry name" value="Lipase_3"/>
    <property type="match status" value="1"/>
</dbReference>
<protein>
    <recommendedName>
        <fullName evidence="6">Fungal lipase-type domain-containing protein</fullName>
    </recommendedName>
</protein>
<dbReference type="PANTHER" id="PTHR45856">
    <property type="entry name" value="ALPHA/BETA-HYDROLASES SUPERFAMILY PROTEIN"/>
    <property type="match status" value="1"/>
</dbReference>
<feature type="signal peptide" evidence="5">
    <location>
        <begin position="1"/>
        <end position="19"/>
    </location>
</feature>
<comment type="caution">
    <text evidence="7">The sequence shown here is derived from an EMBL/GenBank/DDBJ whole genome shotgun (WGS) entry which is preliminary data.</text>
</comment>
<comment type="catalytic activity">
    <reaction evidence="4">
        <text>a monoacylglycerol + H2O = glycerol + a fatty acid + H(+)</text>
        <dbReference type="Rhea" id="RHEA:15245"/>
        <dbReference type="ChEBI" id="CHEBI:15377"/>
        <dbReference type="ChEBI" id="CHEBI:15378"/>
        <dbReference type="ChEBI" id="CHEBI:17408"/>
        <dbReference type="ChEBI" id="CHEBI:17754"/>
        <dbReference type="ChEBI" id="CHEBI:28868"/>
    </reaction>
</comment>
<dbReference type="InterPro" id="IPR051218">
    <property type="entry name" value="Sec_MonoDiacylglyc_Lipase"/>
</dbReference>
<organism evidence="7 8">
    <name type="scientific">Clathrus columnatus</name>
    <dbReference type="NCBI Taxonomy" id="1419009"/>
    <lineage>
        <taxon>Eukaryota</taxon>
        <taxon>Fungi</taxon>
        <taxon>Dikarya</taxon>
        <taxon>Basidiomycota</taxon>
        <taxon>Agaricomycotina</taxon>
        <taxon>Agaricomycetes</taxon>
        <taxon>Phallomycetidae</taxon>
        <taxon>Phallales</taxon>
        <taxon>Clathraceae</taxon>
        <taxon>Clathrus</taxon>
    </lineage>
</organism>
<name>A0AAV5AFA0_9AGAM</name>
<dbReference type="Proteomes" id="UP001050691">
    <property type="component" value="Unassembled WGS sequence"/>
</dbReference>
<evidence type="ECO:0000313" key="7">
    <source>
        <dbReference type="EMBL" id="GJJ11323.1"/>
    </source>
</evidence>
<dbReference type="Gene3D" id="3.40.50.1820">
    <property type="entry name" value="alpha/beta hydrolase"/>
    <property type="match status" value="1"/>
</dbReference>
<proteinExistence type="inferred from homology"/>
<keyword evidence="1" id="KW-1015">Disulfide bond</keyword>
<dbReference type="GO" id="GO:0006629">
    <property type="term" value="P:lipid metabolic process"/>
    <property type="evidence" value="ECO:0007669"/>
    <property type="project" value="InterPro"/>
</dbReference>
<reference evidence="7" key="1">
    <citation type="submission" date="2021-10" db="EMBL/GenBank/DDBJ databases">
        <title>De novo Genome Assembly of Clathrus columnatus (Basidiomycota, Fungi) Using Illumina and Nanopore Sequence Data.</title>
        <authorList>
            <person name="Ogiso-Tanaka E."/>
            <person name="Itagaki H."/>
            <person name="Hosoya T."/>
            <person name="Hosaka K."/>
        </authorList>
    </citation>
    <scope>NUCLEOTIDE SEQUENCE</scope>
    <source>
        <strain evidence="7">MO-923</strain>
    </source>
</reference>
<feature type="chain" id="PRO_5043338260" description="Fungal lipase-type domain-containing protein" evidence="5">
    <location>
        <begin position="20"/>
        <end position="315"/>
    </location>
</feature>
<gene>
    <name evidence="7" type="ORF">Clacol_005555</name>
</gene>
<evidence type="ECO:0000313" key="8">
    <source>
        <dbReference type="Proteomes" id="UP001050691"/>
    </source>
</evidence>
<evidence type="ECO:0000256" key="5">
    <source>
        <dbReference type="SAM" id="SignalP"/>
    </source>
</evidence>
<dbReference type="InterPro" id="IPR029058">
    <property type="entry name" value="AB_hydrolase_fold"/>
</dbReference>
<feature type="domain" description="Fungal lipase-type" evidence="6">
    <location>
        <begin position="99"/>
        <end position="256"/>
    </location>
</feature>
<accession>A0AAV5AFA0</accession>
<dbReference type="PANTHER" id="PTHR45856:SF25">
    <property type="entry name" value="FUNGAL LIPASE-LIKE DOMAIN-CONTAINING PROTEIN"/>
    <property type="match status" value="1"/>
</dbReference>
<dbReference type="Pfam" id="PF01764">
    <property type="entry name" value="Lipase_3"/>
    <property type="match status" value="1"/>
</dbReference>
<evidence type="ECO:0000256" key="2">
    <source>
        <dbReference type="ARBA" id="ARBA00043996"/>
    </source>
</evidence>
<dbReference type="EMBL" id="BPWL01000006">
    <property type="protein sequence ID" value="GJJ11323.1"/>
    <property type="molecule type" value="Genomic_DNA"/>
</dbReference>
<keyword evidence="5" id="KW-0732">Signal</keyword>
<sequence length="315" mass="33573">MNPILLFTFVCLSVAQASAVVLPRQGAVTDLTTSQIDAFTTFTFFASAAYCQPSTTINWSCGANCQANSGFEPVASGGDGDETQFWYVGFDPSLNSVIVAHQGTNPEEFEADLTDVDFFLEGLPQSAFPDTSGLEVHNGFLASQQRAAPDVLAAVQTALSLHDTNQITIVGHSLGAALGLLDAVYLPLNLPSGLDFKFVGYGMPRVGNPAFADYLDGRNTPLPLHILLTEAIYKANFPDLTHINNKEDVVPILPGIFLGFQHPHGEIHIDDNGVWNACAGDDNDSDLCSTGDVPTIFEGDISDHDGPYNGVTMGC</sequence>
<comment type="similarity">
    <text evidence="2">Belongs to the AB hydrolase superfamily. Lipase family. Class 3 subfamily.</text>
</comment>
<comment type="catalytic activity">
    <reaction evidence="3">
        <text>a diacylglycerol + H2O = a monoacylglycerol + a fatty acid + H(+)</text>
        <dbReference type="Rhea" id="RHEA:32731"/>
        <dbReference type="ChEBI" id="CHEBI:15377"/>
        <dbReference type="ChEBI" id="CHEBI:15378"/>
        <dbReference type="ChEBI" id="CHEBI:17408"/>
        <dbReference type="ChEBI" id="CHEBI:18035"/>
        <dbReference type="ChEBI" id="CHEBI:28868"/>
    </reaction>
</comment>
<evidence type="ECO:0000256" key="1">
    <source>
        <dbReference type="ARBA" id="ARBA00023157"/>
    </source>
</evidence>